<keyword evidence="1" id="KW-1133">Transmembrane helix</keyword>
<comment type="caution">
    <text evidence="2">The sequence shown here is derived from an EMBL/GenBank/DDBJ whole genome shotgun (WGS) entry which is preliminary data.</text>
</comment>
<keyword evidence="1" id="KW-0472">Membrane</keyword>
<keyword evidence="3" id="KW-1185">Reference proteome</keyword>
<sequence>MDASDNSLEDFEKLCSLVKPLTPKYIFVHVQNSRKFVHHVKNWDTWLTIIHSNHQPDRVYIPFSGLHSQAYLTIKIGEELSPNILDNARQSYFNDMRHPKIIQDMGLDIWKDDQKPVECVLLTTRGKLGIPRFCLYSILSHKYNLTTVHTSRIARYEDVIGSIMFDVGLTYNLDELDKFAIYRVQFEKFFFQVTTQTRTIIGGSFASLFSPFDLTTWLLTLFVCVGISLFKSRGNKGHTRANQFVSILTQFINIVSLLLGQFGPGLVKIFDKRLPALSFLTFSFFGSYILMENLYKGYIFAALTVQSTPHVPDSFSALVDSSIPIVSYLKVVKNRDTPWTQLPCALSDKIILEILPNIDFKFAGILTKFNARLSCIAELDNVFFQAVSKSGALPVQMNRWLENVDTFAVADTLTILRIYSDMMKVLGGRYVVKRLVDTPFHETILTFGEPNFVQGKIYNVFGGLVESGIFKRFENLEVLGKQLEFMDAQGTGSATRRKLIAMAMSNAREEVDVFNEANPVSLNTVKHVFALFAIFCAIGEITFVVEGRALIFLGIRFLIRPAVKGKYIKKRYRSSKSEAFQNGKIVTSL</sequence>
<evidence type="ECO:0000313" key="2">
    <source>
        <dbReference type="EMBL" id="OXA45345.1"/>
    </source>
</evidence>
<name>A0A226DIH9_FOLCA</name>
<evidence type="ECO:0000313" key="3">
    <source>
        <dbReference type="Proteomes" id="UP000198287"/>
    </source>
</evidence>
<dbReference type="AlphaFoldDB" id="A0A226DIH9"/>
<reference evidence="2 3" key="1">
    <citation type="submission" date="2015-12" db="EMBL/GenBank/DDBJ databases">
        <title>The genome of Folsomia candida.</title>
        <authorList>
            <person name="Faddeeva A."/>
            <person name="Derks M.F."/>
            <person name="Anvar Y."/>
            <person name="Smit S."/>
            <person name="Van Straalen N."/>
            <person name="Roelofs D."/>
        </authorList>
    </citation>
    <scope>NUCLEOTIDE SEQUENCE [LARGE SCALE GENOMIC DNA]</scope>
    <source>
        <strain evidence="2 3">VU population</strain>
        <tissue evidence="2">Whole body</tissue>
    </source>
</reference>
<evidence type="ECO:0000256" key="1">
    <source>
        <dbReference type="SAM" id="Phobius"/>
    </source>
</evidence>
<feature type="transmembrane region" description="Helical" evidence="1">
    <location>
        <begin position="214"/>
        <end position="232"/>
    </location>
</feature>
<feature type="transmembrane region" description="Helical" evidence="1">
    <location>
        <begin position="244"/>
        <end position="262"/>
    </location>
</feature>
<dbReference type="Proteomes" id="UP000198287">
    <property type="component" value="Unassembled WGS sequence"/>
</dbReference>
<organism evidence="2 3">
    <name type="scientific">Folsomia candida</name>
    <name type="common">Springtail</name>
    <dbReference type="NCBI Taxonomy" id="158441"/>
    <lineage>
        <taxon>Eukaryota</taxon>
        <taxon>Metazoa</taxon>
        <taxon>Ecdysozoa</taxon>
        <taxon>Arthropoda</taxon>
        <taxon>Hexapoda</taxon>
        <taxon>Collembola</taxon>
        <taxon>Entomobryomorpha</taxon>
        <taxon>Isotomoidea</taxon>
        <taxon>Isotomidae</taxon>
        <taxon>Proisotominae</taxon>
        <taxon>Folsomia</taxon>
    </lineage>
</organism>
<dbReference type="EMBL" id="LNIX01000018">
    <property type="protein sequence ID" value="OXA45345.1"/>
    <property type="molecule type" value="Genomic_DNA"/>
</dbReference>
<gene>
    <name evidence="2" type="ORF">Fcan01_20034</name>
</gene>
<feature type="transmembrane region" description="Helical" evidence="1">
    <location>
        <begin position="274"/>
        <end position="291"/>
    </location>
</feature>
<proteinExistence type="predicted"/>
<protein>
    <submittedName>
        <fullName evidence="2">Uncharacterized protein</fullName>
    </submittedName>
</protein>
<accession>A0A226DIH9</accession>
<keyword evidence="1" id="KW-0812">Transmembrane</keyword>